<protein>
    <submittedName>
        <fullName evidence="7">Redoxin domain-containing protein</fullName>
    </submittedName>
</protein>
<proteinExistence type="predicted"/>
<dbReference type="SUPFAM" id="SSF52833">
    <property type="entry name" value="Thioredoxin-like"/>
    <property type="match status" value="1"/>
</dbReference>
<evidence type="ECO:0000313" key="7">
    <source>
        <dbReference type="EMBL" id="MBB2148958.1"/>
    </source>
</evidence>
<reference evidence="7 8" key="1">
    <citation type="submission" date="2019-11" db="EMBL/GenBank/DDBJ databases">
        <title>Description of Pedobacter sp. LMG 31462T.</title>
        <authorList>
            <person name="Carlier A."/>
            <person name="Qi S."/>
            <person name="Vandamme P."/>
        </authorList>
    </citation>
    <scope>NUCLEOTIDE SEQUENCE [LARGE SCALE GENOMIC DNA]</scope>
    <source>
        <strain evidence="7 8">LMG 31462</strain>
    </source>
</reference>
<dbReference type="InterPro" id="IPR000866">
    <property type="entry name" value="AhpC/TSA"/>
</dbReference>
<dbReference type="PROSITE" id="PS51352">
    <property type="entry name" value="THIOREDOXIN_2"/>
    <property type="match status" value="1"/>
</dbReference>
<feature type="signal peptide" evidence="5">
    <location>
        <begin position="1"/>
        <end position="27"/>
    </location>
</feature>
<keyword evidence="5" id="KW-0732">Signal</keyword>
<feature type="chain" id="PRO_5047050478" evidence="5">
    <location>
        <begin position="28"/>
        <end position="501"/>
    </location>
</feature>
<sequence length="501" mass="57103">MKYFSVKTIVVLITTFNCFVITSAALAQNYTPLKIKGVLNAADKDSIEVIYRMCKLPEYLGNLEGQTIRVPISEGKFKLEIKENDPFYLTLVYKSSEGNRTELFKSYLAEPGDDISISFKTHFKVNKVGELLNIENIRFSGKGAEKYNCQYSIEQNEKVNLIKLQSQRKYRVDTGQFAGLWNAIHLASNLENGNYNILNRYQLAMSELAFEMMRINLYSKKMIIIYKQLKTVSKEIQVLKVGSRERFLVQYYLATDKPADFSNSLLSLSSLYASSLLLKYEFETLALNKKEKLARIYSIPHQSLKERVLTEYVLKDFTKFSAQNDVVDTVLKSIGDKDYIRLIHTMIRAQSIGAKVFDFSLPDVNGSLIKLSDYLGKVIFLDFWFTGCGGCAMYNRSVLSKVEKKFENDSNVVFIAVSIDKIKDSWIRSVREGLYTSPTAINLYTDGLGTNHPIIKQFAVTAYPRPIIIDKRGKLFSNKRGDLRISSERLSAVLLEAINSN</sequence>
<evidence type="ECO:0000256" key="3">
    <source>
        <dbReference type="ARBA" id="ARBA00023157"/>
    </source>
</evidence>
<name>A0ABR6EUM2_9SPHI</name>
<dbReference type="PANTHER" id="PTHR42852:SF6">
    <property type="entry name" value="THIOL:DISULFIDE INTERCHANGE PROTEIN DSBE"/>
    <property type="match status" value="1"/>
</dbReference>
<comment type="caution">
    <text evidence="7">The sequence shown here is derived from an EMBL/GenBank/DDBJ whole genome shotgun (WGS) entry which is preliminary data.</text>
</comment>
<dbReference type="InterPro" id="IPR050553">
    <property type="entry name" value="Thioredoxin_ResA/DsbE_sf"/>
</dbReference>
<dbReference type="InterPro" id="IPR013766">
    <property type="entry name" value="Thioredoxin_domain"/>
</dbReference>
<dbReference type="EMBL" id="WNXC01000002">
    <property type="protein sequence ID" value="MBB2148958.1"/>
    <property type="molecule type" value="Genomic_DNA"/>
</dbReference>
<gene>
    <name evidence="7" type="ORF">GM920_08530</name>
</gene>
<evidence type="ECO:0000313" key="8">
    <source>
        <dbReference type="Proteomes" id="UP000636110"/>
    </source>
</evidence>
<evidence type="ECO:0000256" key="5">
    <source>
        <dbReference type="SAM" id="SignalP"/>
    </source>
</evidence>
<comment type="subcellular location">
    <subcellularLocation>
        <location evidence="1">Cell envelope</location>
    </subcellularLocation>
</comment>
<accession>A0ABR6EUM2</accession>
<dbReference type="PANTHER" id="PTHR42852">
    <property type="entry name" value="THIOL:DISULFIDE INTERCHANGE PROTEIN DSBE"/>
    <property type="match status" value="1"/>
</dbReference>
<feature type="domain" description="Thioredoxin" evidence="6">
    <location>
        <begin position="350"/>
        <end position="501"/>
    </location>
</feature>
<organism evidence="7 8">
    <name type="scientific">Pedobacter gandavensis</name>
    <dbReference type="NCBI Taxonomy" id="2679963"/>
    <lineage>
        <taxon>Bacteria</taxon>
        <taxon>Pseudomonadati</taxon>
        <taxon>Bacteroidota</taxon>
        <taxon>Sphingobacteriia</taxon>
        <taxon>Sphingobacteriales</taxon>
        <taxon>Sphingobacteriaceae</taxon>
        <taxon>Pedobacter</taxon>
    </lineage>
</organism>
<keyword evidence="4" id="KW-0676">Redox-active center</keyword>
<dbReference type="Proteomes" id="UP000636110">
    <property type="component" value="Unassembled WGS sequence"/>
</dbReference>
<evidence type="ECO:0000256" key="2">
    <source>
        <dbReference type="ARBA" id="ARBA00022748"/>
    </source>
</evidence>
<dbReference type="InterPro" id="IPR036249">
    <property type="entry name" value="Thioredoxin-like_sf"/>
</dbReference>
<dbReference type="Gene3D" id="3.40.30.10">
    <property type="entry name" value="Glutaredoxin"/>
    <property type="match status" value="1"/>
</dbReference>
<keyword evidence="2" id="KW-0201">Cytochrome c-type biogenesis</keyword>
<dbReference type="CDD" id="cd02966">
    <property type="entry name" value="TlpA_like_family"/>
    <property type="match status" value="1"/>
</dbReference>
<evidence type="ECO:0000256" key="1">
    <source>
        <dbReference type="ARBA" id="ARBA00004196"/>
    </source>
</evidence>
<dbReference type="Pfam" id="PF00578">
    <property type="entry name" value="AhpC-TSA"/>
    <property type="match status" value="1"/>
</dbReference>
<evidence type="ECO:0000259" key="6">
    <source>
        <dbReference type="PROSITE" id="PS51352"/>
    </source>
</evidence>
<keyword evidence="8" id="KW-1185">Reference proteome</keyword>
<dbReference type="RefSeq" id="WP_182955755.1">
    <property type="nucleotide sequence ID" value="NZ_WNXC01000002.1"/>
</dbReference>
<keyword evidence="3" id="KW-1015">Disulfide bond</keyword>
<evidence type="ECO:0000256" key="4">
    <source>
        <dbReference type="ARBA" id="ARBA00023284"/>
    </source>
</evidence>